<dbReference type="OrthoDB" id="1121111at2"/>
<feature type="domain" description="Zinc finger DksA/TraR C4-type" evidence="5">
    <location>
        <begin position="80"/>
        <end position="112"/>
    </location>
</feature>
<feature type="zinc finger region" description="dksA C4-type" evidence="4">
    <location>
        <begin position="85"/>
        <end position="109"/>
    </location>
</feature>
<gene>
    <name evidence="6" type="ORF">SAMN02745121_08110</name>
</gene>
<dbReference type="STRING" id="54.SAMN02745121_08110"/>
<evidence type="ECO:0000256" key="3">
    <source>
        <dbReference type="ARBA" id="ARBA00022833"/>
    </source>
</evidence>
<evidence type="ECO:0000259" key="5">
    <source>
        <dbReference type="Pfam" id="PF01258"/>
    </source>
</evidence>
<proteinExistence type="predicted"/>
<sequence>MTPLHSAEARNRLLTRRAELERASELSLKTRRPVELDQQSVGRLSRVDAMQHQALAQAAERKRVVELQRIDAALLRLERGEYGECVGCGEEIAAARLELDPAATSCIACAREAATR</sequence>
<evidence type="ECO:0000256" key="1">
    <source>
        <dbReference type="ARBA" id="ARBA00022723"/>
    </source>
</evidence>
<dbReference type="EMBL" id="FOMX01000046">
    <property type="protein sequence ID" value="SFF31857.1"/>
    <property type="molecule type" value="Genomic_DNA"/>
</dbReference>
<keyword evidence="2" id="KW-0863">Zinc-finger</keyword>
<name>A0A1I2HSM6_9BACT</name>
<dbReference type="GO" id="GO:0008270">
    <property type="term" value="F:zinc ion binding"/>
    <property type="evidence" value="ECO:0007669"/>
    <property type="project" value="UniProtKB-KW"/>
</dbReference>
<dbReference type="PANTHER" id="PTHR33823">
    <property type="entry name" value="RNA POLYMERASE-BINDING TRANSCRIPTION FACTOR DKSA-RELATED"/>
    <property type="match status" value="1"/>
</dbReference>
<evidence type="ECO:0000256" key="4">
    <source>
        <dbReference type="PROSITE-ProRule" id="PRU00510"/>
    </source>
</evidence>
<dbReference type="Gene3D" id="1.20.120.910">
    <property type="entry name" value="DksA, coiled-coil domain"/>
    <property type="match status" value="1"/>
</dbReference>
<evidence type="ECO:0000256" key="2">
    <source>
        <dbReference type="ARBA" id="ARBA00022771"/>
    </source>
</evidence>
<dbReference type="AlphaFoldDB" id="A0A1I2HSM6"/>
<dbReference type="PANTHER" id="PTHR33823:SF4">
    <property type="entry name" value="GENERAL STRESS PROTEIN 16O"/>
    <property type="match status" value="1"/>
</dbReference>
<dbReference type="InterPro" id="IPR000962">
    <property type="entry name" value="Znf_DskA_TraR"/>
</dbReference>
<evidence type="ECO:0000313" key="7">
    <source>
        <dbReference type="Proteomes" id="UP000199400"/>
    </source>
</evidence>
<organism evidence="6 7">
    <name type="scientific">Nannocystis exedens</name>
    <dbReference type="NCBI Taxonomy" id="54"/>
    <lineage>
        <taxon>Bacteria</taxon>
        <taxon>Pseudomonadati</taxon>
        <taxon>Myxococcota</taxon>
        <taxon>Polyangia</taxon>
        <taxon>Nannocystales</taxon>
        <taxon>Nannocystaceae</taxon>
        <taxon>Nannocystis</taxon>
    </lineage>
</organism>
<keyword evidence="7" id="KW-1185">Reference proteome</keyword>
<dbReference type="PROSITE" id="PS51128">
    <property type="entry name" value="ZF_DKSA_2"/>
    <property type="match status" value="1"/>
</dbReference>
<protein>
    <submittedName>
        <fullName evidence="6">Transcriptional regulator, TraR/DksA family</fullName>
    </submittedName>
</protein>
<keyword evidence="1" id="KW-0479">Metal-binding</keyword>
<keyword evidence="3" id="KW-0862">Zinc</keyword>
<reference evidence="7" key="1">
    <citation type="submission" date="2016-10" db="EMBL/GenBank/DDBJ databases">
        <authorList>
            <person name="Varghese N."/>
            <person name="Submissions S."/>
        </authorList>
    </citation>
    <scope>NUCLEOTIDE SEQUENCE [LARGE SCALE GENOMIC DNA]</scope>
    <source>
        <strain evidence="7">ATCC 25963</strain>
    </source>
</reference>
<accession>A0A1I2HSM6</accession>
<dbReference type="Pfam" id="PF01258">
    <property type="entry name" value="zf-dskA_traR"/>
    <property type="match status" value="1"/>
</dbReference>
<dbReference type="Proteomes" id="UP000199400">
    <property type="component" value="Unassembled WGS sequence"/>
</dbReference>
<evidence type="ECO:0000313" key="6">
    <source>
        <dbReference type="EMBL" id="SFF31857.1"/>
    </source>
</evidence>
<dbReference type="SUPFAM" id="SSF57716">
    <property type="entry name" value="Glucocorticoid receptor-like (DNA-binding domain)"/>
    <property type="match status" value="1"/>
</dbReference>